<comment type="caution">
    <text evidence="1">The sequence shown here is derived from an EMBL/GenBank/DDBJ whole genome shotgun (WGS) entry which is preliminary data.</text>
</comment>
<evidence type="ECO:0000313" key="1">
    <source>
        <dbReference type="EMBL" id="KKM66307.1"/>
    </source>
</evidence>
<accession>A0A0F9MAZ8</accession>
<gene>
    <name evidence="1" type="ORF">LCGC14_1482430</name>
</gene>
<reference evidence="1" key="1">
    <citation type="journal article" date="2015" name="Nature">
        <title>Complex archaea that bridge the gap between prokaryotes and eukaryotes.</title>
        <authorList>
            <person name="Spang A."/>
            <person name="Saw J.H."/>
            <person name="Jorgensen S.L."/>
            <person name="Zaremba-Niedzwiedzka K."/>
            <person name="Martijn J."/>
            <person name="Lind A.E."/>
            <person name="van Eijk R."/>
            <person name="Schleper C."/>
            <person name="Guy L."/>
            <person name="Ettema T.J."/>
        </authorList>
    </citation>
    <scope>NUCLEOTIDE SEQUENCE</scope>
</reference>
<sequence>VKALTERDIHLFFRLEPLIRFAQSTEKKIIIWDEPSLDSLSTEQINKLNRNMLRLFMTIRKKRHFFIVNYTKFWKFPEYIVVDRANGLVHMREDKIGRFLYVRKRKLEFLWNEFRTRHKRSYRKAMDFGGRMPEIMQKHFQDLQITVNNIKNATYQDYENCKDEAIESIGKKEEKQNKFQVRLDDLRKRISGIKGLSTEELAVQLGINSRRIREWKKLDSPAAA</sequence>
<proteinExistence type="predicted"/>
<dbReference type="AlphaFoldDB" id="A0A0F9MAZ8"/>
<dbReference type="EMBL" id="LAZR01010558">
    <property type="protein sequence ID" value="KKM66307.1"/>
    <property type="molecule type" value="Genomic_DNA"/>
</dbReference>
<feature type="non-terminal residue" evidence="1">
    <location>
        <position position="1"/>
    </location>
</feature>
<protein>
    <submittedName>
        <fullName evidence="1">Uncharacterized protein</fullName>
    </submittedName>
</protein>
<organism evidence="1">
    <name type="scientific">marine sediment metagenome</name>
    <dbReference type="NCBI Taxonomy" id="412755"/>
    <lineage>
        <taxon>unclassified sequences</taxon>
        <taxon>metagenomes</taxon>
        <taxon>ecological metagenomes</taxon>
    </lineage>
</organism>
<name>A0A0F9MAZ8_9ZZZZ</name>